<dbReference type="PROSITE" id="PS51444">
    <property type="entry name" value="FH2"/>
    <property type="match status" value="1"/>
</dbReference>
<dbReference type="Pfam" id="PF24959">
    <property type="entry name" value="FH3_FHOD1-3"/>
    <property type="match status" value="1"/>
</dbReference>
<feature type="region of interest" description="Disordered" evidence="2">
    <location>
        <begin position="739"/>
        <end position="804"/>
    </location>
</feature>
<feature type="domain" description="FH2" evidence="5">
    <location>
        <begin position="805"/>
        <end position="1199"/>
    </location>
</feature>
<protein>
    <submittedName>
        <fullName evidence="6">Formin homology 2 domain containing 1</fullName>
    </submittedName>
</protein>
<feature type="compositionally biased region" description="Basic residues" evidence="2">
    <location>
        <begin position="1311"/>
        <end position="1325"/>
    </location>
</feature>
<sequence length="1348" mass="149718">MSSITCRVQFLEDFDPFVCTNFPEPRRPPTVSVEENLQLSEQIAGIHKLLEAPLKLEECTLQLASNGNYLDLDSSLVEQRDDLDSFYEDVGKGKKPILILRTQLSVRVHSILERLYNSHGPELRRSLFSLKQLFQDDKDLVPEFVASEGLTCFIKVGAEADHNYQNYILRALSQIMLFVDGMNGVINHNETVQWLYTLTGSMSRLVVKTALKLLIVFVEYTESNSPLLIHAVNTVDGKRGVKPWNYVTEVLEERNGSDTELLIFTMSLINKTLAALPDQDSFYDVTDCLEQQGIERIIHKHMYNKATEPDLRTQFTIYETALRYEDGEMDSTSPHLRKERRKVSAGEQEGRRSRRSSTQNLPDLLSAPPPTSFPLPSITPTLLTPALSLCSSSPTAGLNIPPPSLTSDHNSPASCLSGSQQGSPLPPSGATNNTAAMTEADNKRPSSPFPQSPTDLPNQERSPQFIPEQPNKTGTKNNFKDTFLRNLAATQWEKRRRSKHQDTPSSHDEINAPHPQPVEDNSDLIESSRNSCSMTKGSEGQISRGSASPNSTLETEGQSESQNDPASIQWQCSTLSNDRKFLLDMLYSKSSSAVPLPTATNTIAEERNVLPGGDLGGVGHLAERLSNLKARSAEVTTPTEDSTSRRVELEGLEGSARAARARLAEEQQNRHLRPQYSIDAENHARRLETTQMTPLGAGGCCDAWDQLQPSAATLRIKDLDFSDLQDDEDIDVLDIDAFDSSSSSGLPPPAPPIPGLAAAPPPLPPLPPLPPPPPGAPRGIAPPPPPPPPPGAPPPPPPPTSSTMEGLLLKKKKKTVKLFWRELKQAESPRRCRFGRGTVWASLDKVVIDTARLEHLFESKAKDLPLAKKGAEVKKLEILVLDPKRSNAINIGMTVLPAVHVIKTAILNFDEFAISKEGIEKIITMTPTEEEKQKIQEAQLANPDVPLGTAEQFLLSLASISALTARLQLWAFKLNYEALEKEIAEPLFDLKLGMEQLATNQTFKRILATLLAIGNFLNSSNAKGFELGYLEKVVEVKDTVHRQSLLHHTCSLVVENYPESSDIYSEIPAITRSAKVDFELLSENLVQLERRCKASWDNLKVVAKHETKVLLRNKMTEFLKDCTQRIIILKVVHRRVINRFHSFLLFLGQPSSSVRDIKVTNFCRIISEFSLEYRTTRERVLTHKRKRAAHRERTKTRGKMITETEKFSGAVPPLDSSSPVCMAADFEPGQEEEHENMRNLLISNSNNNMATEHQGLRRSRAVRSLGRASPSHMSLAKEDGANSQDDATDEIMDRLVKSVTQNPSDRASSPKTRKRSRLNRKSLRRTLKSGLSLDVVQALGLNKTGDKV</sequence>
<dbReference type="GO" id="GO:0005737">
    <property type="term" value="C:cytoplasm"/>
    <property type="evidence" value="ECO:0007669"/>
    <property type="project" value="TreeGrafter"/>
</dbReference>
<feature type="region of interest" description="Disordered" evidence="2">
    <location>
        <begin position="394"/>
        <end position="567"/>
    </location>
</feature>
<feature type="domain" description="DAD" evidence="3">
    <location>
        <begin position="1285"/>
        <end position="1318"/>
    </location>
</feature>
<feature type="compositionally biased region" description="Pro residues" evidence="2">
    <location>
        <begin position="746"/>
        <end position="800"/>
    </location>
</feature>
<dbReference type="GO" id="GO:0005856">
    <property type="term" value="C:cytoskeleton"/>
    <property type="evidence" value="ECO:0007669"/>
    <property type="project" value="TreeGrafter"/>
</dbReference>
<organism evidence="6 7">
    <name type="scientific">Myripristis murdjan</name>
    <name type="common">pinecone soldierfish</name>
    <dbReference type="NCBI Taxonomy" id="586833"/>
    <lineage>
        <taxon>Eukaryota</taxon>
        <taxon>Metazoa</taxon>
        <taxon>Chordata</taxon>
        <taxon>Craniata</taxon>
        <taxon>Vertebrata</taxon>
        <taxon>Euteleostomi</taxon>
        <taxon>Actinopterygii</taxon>
        <taxon>Neopterygii</taxon>
        <taxon>Teleostei</taxon>
        <taxon>Neoteleostei</taxon>
        <taxon>Acanthomorphata</taxon>
        <taxon>Holocentriformes</taxon>
        <taxon>Holocentridae</taxon>
        <taxon>Myripristis</taxon>
    </lineage>
</organism>
<proteinExistence type="predicted"/>
<evidence type="ECO:0000259" key="5">
    <source>
        <dbReference type="PROSITE" id="PS51444"/>
    </source>
</evidence>
<reference evidence="6" key="3">
    <citation type="submission" date="2025-09" db="UniProtKB">
        <authorList>
            <consortium name="Ensembl"/>
        </authorList>
    </citation>
    <scope>IDENTIFICATION</scope>
</reference>
<feature type="compositionally biased region" description="Polar residues" evidence="2">
    <location>
        <begin position="452"/>
        <end position="462"/>
    </location>
</feature>
<dbReference type="SUPFAM" id="SSF101447">
    <property type="entry name" value="Formin homology 2 domain (FH2 domain)"/>
    <property type="match status" value="1"/>
</dbReference>
<name>A0A667ZMC1_9TELE</name>
<dbReference type="SMART" id="SM00498">
    <property type="entry name" value="FH2"/>
    <property type="match status" value="1"/>
</dbReference>
<dbReference type="InParanoid" id="A0A667ZMC1"/>
<accession>A0A667ZMC1</accession>
<dbReference type="InterPro" id="IPR042201">
    <property type="entry name" value="FH2_Formin_sf"/>
</dbReference>
<feature type="compositionally biased region" description="Polar residues" evidence="2">
    <location>
        <begin position="405"/>
        <end position="414"/>
    </location>
</feature>
<dbReference type="InterPro" id="IPR014767">
    <property type="entry name" value="DAD_dom"/>
</dbReference>
<keyword evidence="7" id="KW-1185">Reference proteome</keyword>
<dbReference type="InterPro" id="IPR011989">
    <property type="entry name" value="ARM-like"/>
</dbReference>
<dbReference type="InterPro" id="IPR014768">
    <property type="entry name" value="GBD/FH3_dom"/>
</dbReference>
<reference evidence="6" key="2">
    <citation type="submission" date="2025-08" db="UniProtKB">
        <authorList>
            <consortium name="Ensembl"/>
        </authorList>
    </citation>
    <scope>IDENTIFICATION</scope>
</reference>
<dbReference type="SUPFAM" id="SSF48371">
    <property type="entry name" value="ARM repeat"/>
    <property type="match status" value="1"/>
</dbReference>
<evidence type="ECO:0000313" key="7">
    <source>
        <dbReference type="Proteomes" id="UP000472263"/>
    </source>
</evidence>
<dbReference type="PANTHER" id="PTHR45920">
    <property type="entry name" value="FORMIN HOMOLOGY 2 DOMAIN CONTAINING, ISOFORM I"/>
    <property type="match status" value="1"/>
</dbReference>
<dbReference type="InterPro" id="IPR041387">
    <property type="entry name" value="FHOD1_GBD_N"/>
</dbReference>
<feature type="domain" description="GBD/FH3" evidence="4">
    <location>
        <begin position="48"/>
        <end position="405"/>
    </location>
</feature>
<dbReference type="Gene3D" id="1.20.58.2220">
    <property type="entry name" value="Formin, FH2 domain"/>
    <property type="match status" value="1"/>
</dbReference>
<dbReference type="GO" id="GO:0051015">
    <property type="term" value="F:actin filament binding"/>
    <property type="evidence" value="ECO:0007669"/>
    <property type="project" value="TreeGrafter"/>
</dbReference>
<feature type="region of interest" description="Disordered" evidence="2">
    <location>
        <begin position="1252"/>
        <end position="1325"/>
    </location>
</feature>
<evidence type="ECO:0000259" key="3">
    <source>
        <dbReference type="PROSITE" id="PS51231"/>
    </source>
</evidence>
<feature type="compositionally biased region" description="Polar residues" evidence="2">
    <location>
        <begin position="1298"/>
        <end position="1310"/>
    </location>
</feature>
<evidence type="ECO:0000313" key="6">
    <source>
        <dbReference type="Ensembl" id="ENSMMDP00005041967.1"/>
    </source>
</evidence>
<dbReference type="FunFam" id="1.25.10.10:FF:000056">
    <property type="entry name" value="FH1/FH2 domain-containing protein 3 isoform X1"/>
    <property type="match status" value="1"/>
</dbReference>
<dbReference type="InterPro" id="IPR015425">
    <property type="entry name" value="FH2_Formin"/>
</dbReference>
<dbReference type="InterPro" id="IPR056771">
    <property type="entry name" value="FH3_FHOD1-3-like"/>
</dbReference>
<dbReference type="Gene3D" id="1.25.10.10">
    <property type="entry name" value="Leucine-rich Repeat Variant"/>
    <property type="match status" value="1"/>
</dbReference>
<dbReference type="Pfam" id="PF18382">
    <property type="entry name" value="Formin_GBD_N"/>
    <property type="match status" value="1"/>
</dbReference>
<dbReference type="GO" id="GO:0030866">
    <property type="term" value="P:cortical actin cytoskeleton organization"/>
    <property type="evidence" value="ECO:0007669"/>
    <property type="project" value="TreeGrafter"/>
</dbReference>
<dbReference type="Proteomes" id="UP000472263">
    <property type="component" value="Chromosome 3"/>
</dbReference>
<keyword evidence="1" id="KW-0009">Actin-binding</keyword>
<gene>
    <name evidence="6" type="primary">FHOD1</name>
    <name evidence="6" type="synonym">fhod1</name>
</gene>
<dbReference type="PROSITE" id="PS51231">
    <property type="entry name" value="DAD"/>
    <property type="match status" value="1"/>
</dbReference>
<dbReference type="Pfam" id="PF02181">
    <property type="entry name" value="FH2"/>
    <property type="match status" value="1"/>
</dbReference>
<dbReference type="Ensembl" id="ENSMMDT00005042818.1">
    <property type="protein sequence ID" value="ENSMMDP00005041967.1"/>
    <property type="gene ID" value="ENSMMDG00005019244.1"/>
</dbReference>
<feature type="compositionally biased region" description="Polar residues" evidence="2">
    <location>
        <begin position="524"/>
        <end position="567"/>
    </location>
</feature>
<dbReference type="PANTHER" id="PTHR45920:SF2">
    <property type="entry name" value="FH1_FH2 DOMAIN-CONTAINING PROTEIN 1"/>
    <property type="match status" value="1"/>
</dbReference>
<feature type="compositionally biased region" description="Basic and acidic residues" evidence="2">
    <location>
        <begin position="342"/>
        <end position="351"/>
    </location>
</feature>
<evidence type="ECO:0000256" key="1">
    <source>
        <dbReference type="ARBA" id="ARBA00023203"/>
    </source>
</evidence>
<evidence type="ECO:0000256" key="2">
    <source>
        <dbReference type="SAM" id="MobiDB-lite"/>
    </source>
</evidence>
<dbReference type="GeneTree" id="ENSGT00940000160212"/>
<reference evidence="6" key="1">
    <citation type="submission" date="2019-06" db="EMBL/GenBank/DDBJ databases">
        <authorList>
            <consortium name="Wellcome Sanger Institute Data Sharing"/>
        </authorList>
    </citation>
    <scope>NUCLEOTIDE SEQUENCE [LARGE SCALE GENOMIC DNA]</scope>
</reference>
<dbReference type="PROSITE" id="PS51232">
    <property type="entry name" value="GBD_FH3"/>
    <property type="match status" value="1"/>
</dbReference>
<feature type="region of interest" description="Disordered" evidence="2">
    <location>
        <begin position="326"/>
        <end position="378"/>
    </location>
</feature>
<dbReference type="InterPro" id="IPR016024">
    <property type="entry name" value="ARM-type_fold"/>
</dbReference>
<evidence type="ECO:0000259" key="4">
    <source>
        <dbReference type="PROSITE" id="PS51232"/>
    </source>
</evidence>
<feature type="compositionally biased region" description="Basic and acidic residues" evidence="2">
    <location>
        <begin position="500"/>
        <end position="511"/>
    </location>
</feature>